<feature type="domain" description="Aspartate/ornithine carbamoyltransferase carbamoyl-P binding" evidence="12">
    <location>
        <begin position="17"/>
        <end position="157"/>
    </location>
</feature>
<dbReference type="RefSeq" id="WP_094884792.1">
    <property type="nucleotide sequence ID" value="NZ_NPMS01000002.1"/>
</dbReference>
<accession>A0A265NBC7</accession>
<evidence type="ECO:0000256" key="5">
    <source>
        <dbReference type="ARBA" id="ARBA00013007"/>
    </source>
</evidence>
<feature type="binding site" evidence="10">
    <location>
        <begin position="243"/>
        <end position="244"/>
    </location>
    <ligand>
        <name>L-ornithine</name>
        <dbReference type="ChEBI" id="CHEBI:46911"/>
    </ligand>
</feature>
<dbReference type="FunFam" id="3.40.50.1370:FF:000016">
    <property type="entry name" value="Ornithine carbamoyltransferase"/>
    <property type="match status" value="1"/>
</dbReference>
<feature type="binding site" evidence="10">
    <location>
        <position position="239"/>
    </location>
    <ligand>
        <name>L-ornithine</name>
        <dbReference type="ChEBI" id="CHEBI:46911"/>
    </ligand>
</feature>
<evidence type="ECO:0000259" key="11">
    <source>
        <dbReference type="Pfam" id="PF00185"/>
    </source>
</evidence>
<evidence type="ECO:0000256" key="10">
    <source>
        <dbReference type="HAMAP-Rule" id="MF_01109"/>
    </source>
</evidence>
<evidence type="ECO:0000256" key="3">
    <source>
        <dbReference type="ARBA" id="ARBA00004975"/>
    </source>
</evidence>
<comment type="subcellular location">
    <subcellularLocation>
        <location evidence="2 10">Cytoplasm</location>
    </subcellularLocation>
</comment>
<evidence type="ECO:0000256" key="7">
    <source>
        <dbReference type="ARBA" id="ARBA00022490"/>
    </source>
</evidence>
<dbReference type="GO" id="GO:0004585">
    <property type="term" value="F:ornithine carbamoyltransferase activity"/>
    <property type="evidence" value="ECO:0007669"/>
    <property type="project" value="UniProtKB-UniRule"/>
</dbReference>
<dbReference type="EMBL" id="NPMS01000002">
    <property type="protein sequence ID" value="OZU89350.1"/>
    <property type="molecule type" value="Genomic_DNA"/>
</dbReference>
<dbReference type="InterPro" id="IPR006131">
    <property type="entry name" value="Asp_carbamoyltransf_Asp/Orn-bd"/>
</dbReference>
<feature type="binding site" evidence="10">
    <location>
        <position position="117"/>
    </location>
    <ligand>
        <name>carbamoyl phosphate</name>
        <dbReference type="ChEBI" id="CHEBI:58228"/>
    </ligand>
</feature>
<dbReference type="Pfam" id="PF02729">
    <property type="entry name" value="OTCace_N"/>
    <property type="match status" value="1"/>
</dbReference>
<dbReference type="PANTHER" id="PTHR45753">
    <property type="entry name" value="ORNITHINE CARBAMOYLTRANSFERASE, MITOCHONDRIAL"/>
    <property type="match status" value="1"/>
</dbReference>
<dbReference type="PROSITE" id="PS00097">
    <property type="entry name" value="CARBAMOYLTRANSFERASE"/>
    <property type="match status" value="1"/>
</dbReference>
<keyword evidence="8 10" id="KW-0808">Transferase</keyword>
<dbReference type="GO" id="GO:0019240">
    <property type="term" value="P:citrulline biosynthetic process"/>
    <property type="evidence" value="ECO:0007669"/>
    <property type="project" value="TreeGrafter"/>
</dbReference>
<dbReference type="InterPro" id="IPR002292">
    <property type="entry name" value="Orn/put_carbamltrans"/>
</dbReference>
<dbReference type="InterPro" id="IPR006130">
    <property type="entry name" value="Asp/Orn_carbamoylTrfase"/>
</dbReference>
<evidence type="ECO:0000259" key="12">
    <source>
        <dbReference type="Pfam" id="PF02729"/>
    </source>
</evidence>
<feature type="binding site" evidence="10">
    <location>
        <begin position="279"/>
        <end position="280"/>
    </location>
    <ligand>
        <name>carbamoyl phosphate</name>
        <dbReference type="ChEBI" id="CHEBI:58228"/>
    </ligand>
</feature>
<dbReference type="PRINTS" id="PR00102">
    <property type="entry name" value="OTCASE"/>
</dbReference>
<dbReference type="SUPFAM" id="SSF53671">
    <property type="entry name" value="Aspartate/ornithine carbamoyltransferase"/>
    <property type="match status" value="1"/>
</dbReference>
<keyword evidence="14" id="KW-1185">Reference proteome</keyword>
<protein>
    <recommendedName>
        <fullName evidence="6 10">Ornithine carbamoyltransferase</fullName>
        <shortName evidence="10">OTCase</shortName>
        <ecNumber evidence="5 10">2.1.3.3</ecNumber>
    </recommendedName>
</protein>
<dbReference type="InterPro" id="IPR024904">
    <property type="entry name" value="OTCase_ArgI"/>
</dbReference>
<feature type="binding site" evidence="10">
    <location>
        <begin position="144"/>
        <end position="147"/>
    </location>
    <ligand>
        <name>carbamoyl phosphate</name>
        <dbReference type="ChEBI" id="CHEBI:58228"/>
    </ligand>
</feature>
<sequence>MELKADEINPEPNLSGRDFLTLADYSGVELLYILETAHELKEKQKSGISYQPLKGKTLGMIFEKASTRTRVSFETGIYQLGGMGLFLSSDDIQMGRGEPISDTAKVLSGYLDGIMIRTFSQKTVEELAENASIPVINGLTDLYHPCQVLADFQTIQEAKGNLKNVKLAYIGDGNNVAHSLMLGAAIIGMDISIAAPVEYQPDYAVIQQAKAIAAKNGSKVEITEDPVRAARNADAIYTDVWASMGQEQEQKIREQQFADFQVNKKLLSHAAKDAIFMHCLPAHRGEEVSAEVIDGKQSVVFLQAENRLHAQKALMLALMG</sequence>
<feature type="binding site" evidence="10">
    <location>
        <begin position="66"/>
        <end position="69"/>
    </location>
    <ligand>
        <name>carbamoyl phosphate</name>
        <dbReference type="ChEBI" id="CHEBI:58228"/>
    </ligand>
</feature>
<name>A0A265NBC7_9BACI</name>
<reference evidence="13 14" key="1">
    <citation type="submission" date="2017-08" db="EMBL/GenBank/DDBJ databases">
        <title>Virgibacillus indicus sp. nov. and Virgibacillus profoundi sp. nov, two moderately halophilic bacteria isolated from marine sediment by using the Microfluidic Streak Plate.</title>
        <authorList>
            <person name="Xu B."/>
            <person name="Hu B."/>
            <person name="Wang J."/>
            <person name="Zhu Y."/>
            <person name="Huang L."/>
            <person name="Du W."/>
            <person name="Huang Y."/>
        </authorList>
    </citation>
    <scope>NUCLEOTIDE SEQUENCE [LARGE SCALE GENOMIC DNA]</scope>
    <source>
        <strain evidence="13 14">IO3-P2-C2</strain>
    </source>
</reference>
<proteinExistence type="inferred from homology"/>
<organism evidence="13 14">
    <name type="scientific">Virgibacillus indicus</name>
    <dbReference type="NCBI Taxonomy" id="2024554"/>
    <lineage>
        <taxon>Bacteria</taxon>
        <taxon>Bacillati</taxon>
        <taxon>Bacillota</taxon>
        <taxon>Bacilli</taxon>
        <taxon>Bacillales</taxon>
        <taxon>Bacillaceae</taxon>
        <taxon>Virgibacillus</taxon>
    </lineage>
</organism>
<evidence type="ECO:0000256" key="1">
    <source>
        <dbReference type="ARBA" id="ARBA00003822"/>
    </source>
</evidence>
<evidence type="ECO:0000256" key="2">
    <source>
        <dbReference type="ARBA" id="ARBA00004496"/>
    </source>
</evidence>
<feature type="domain" description="Aspartate/ornithine carbamoyltransferase Asp/Orn-binding" evidence="11">
    <location>
        <begin position="163"/>
        <end position="317"/>
    </location>
</feature>
<dbReference type="Gene3D" id="3.40.50.1370">
    <property type="entry name" value="Aspartate/ornithine carbamoyltransferase"/>
    <property type="match status" value="2"/>
</dbReference>
<evidence type="ECO:0000256" key="9">
    <source>
        <dbReference type="ARBA" id="ARBA00048772"/>
    </source>
</evidence>
<comment type="similarity">
    <text evidence="4 10">Belongs to the aspartate/ornithine carbamoyltransferase superfamily. OTCase family.</text>
</comment>
<dbReference type="GO" id="GO:0042450">
    <property type="term" value="P:L-arginine biosynthetic process via ornithine"/>
    <property type="evidence" value="ECO:0007669"/>
    <property type="project" value="UniProtKB-UniRule"/>
</dbReference>
<evidence type="ECO:0000256" key="8">
    <source>
        <dbReference type="ARBA" id="ARBA00022679"/>
    </source>
</evidence>
<evidence type="ECO:0000256" key="6">
    <source>
        <dbReference type="ARBA" id="ARBA00016634"/>
    </source>
</evidence>
<dbReference type="Pfam" id="PF00185">
    <property type="entry name" value="OTCace"/>
    <property type="match status" value="1"/>
</dbReference>
<feature type="binding site" evidence="10">
    <location>
        <position position="175"/>
    </location>
    <ligand>
        <name>L-ornithine</name>
        <dbReference type="ChEBI" id="CHEBI:46911"/>
    </ligand>
</feature>
<dbReference type="PANTHER" id="PTHR45753:SF3">
    <property type="entry name" value="ORNITHINE TRANSCARBAMYLASE, MITOCHONDRIAL"/>
    <property type="match status" value="1"/>
</dbReference>
<dbReference type="InterPro" id="IPR036901">
    <property type="entry name" value="Asp/Orn_carbamoylTrfase_sf"/>
</dbReference>
<dbReference type="FunFam" id="3.40.50.1370:FF:000008">
    <property type="entry name" value="Ornithine carbamoyltransferase"/>
    <property type="match status" value="1"/>
</dbReference>
<dbReference type="HAMAP" id="MF_01109">
    <property type="entry name" value="OTCase"/>
    <property type="match status" value="1"/>
</dbReference>
<dbReference type="GO" id="GO:0016597">
    <property type="term" value="F:amino acid binding"/>
    <property type="evidence" value="ECO:0007669"/>
    <property type="project" value="InterPro"/>
</dbReference>
<feature type="binding site" evidence="10">
    <location>
        <position position="307"/>
    </location>
    <ligand>
        <name>carbamoyl phosphate</name>
        <dbReference type="ChEBI" id="CHEBI:58228"/>
    </ligand>
</feature>
<evidence type="ECO:0000256" key="4">
    <source>
        <dbReference type="ARBA" id="ARBA00007805"/>
    </source>
</evidence>
<dbReference type="Proteomes" id="UP000216498">
    <property type="component" value="Unassembled WGS sequence"/>
</dbReference>
<comment type="function">
    <text evidence="1">Reversibly catalyzes the transfer of the carbamoyl group from carbamoyl phosphate (CP) to the N(epsilon) atom of ornithine (ORN) to produce L-citrulline.</text>
</comment>
<dbReference type="EC" id="2.1.3.3" evidence="5 10"/>
<comment type="caution">
    <text evidence="13">The sequence shown here is derived from an EMBL/GenBank/DDBJ whole genome shotgun (WGS) entry which is preliminary data.</text>
</comment>
<dbReference type="PRINTS" id="PR00100">
    <property type="entry name" value="AOTCASE"/>
</dbReference>
<dbReference type="InterPro" id="IPR006132">
    <property type="entry name" value="Asp/Orn_carbamoyltranf_P-bd"/>
</dbReference>
<gene>
    <name evidence="13" type="primary">argF</name>
    <name evidence="13" type="ORF">CIL03_06445</name>
</gene>
<dbReference type="GO" id="GO:0005737">
    <property type="term" value="C:cytoplasm"/>
    <property type="evidence" value="ECO:0007669"/>
    <property type="project" value="UniProtKB-SubCell"/>
</dbReference>
<comment type="catalytic activity">
    <reaction evidence="9 10">
        <text>carbamoyl phosphate + L-ornithine = L-citrulline + phosphate + H(+)</text>
        <dbReference type="Rhea" id="RHEA:19513"/>
        <dbReference type="ChEBI" id="CHEBI:15378"/>
        <dbReference type="ChEBI" id="CHEBI:43474"/>
        <dbReference type="ChEBI" id="CHEBI:46911"/>
        <dbReference type="ChEBI" id="CHEBI:57743"/>
        <dbReference type="ChEBI" id="CHEBI:58228"/>
        <dbReference type="EC" id="2.1.3.3"/>
    </reaction>
</comment>
<dbReference type="NCBIfam" id="TIGR00658">
    <property type="entry name" value="orni_carb_tr"/>
    <property type="match status" value="1"/>
</dbReference>
<dbReference type="AlphaFoldDB" id="A0A265NBC7"/>
<comment type="pathway">
    <text evidence="3">Amino-acid biosynthesis; L-arginine biosynthesis; L-arginine from L-ornithine and carbamoyl phosphate: step 1/3.</text>
</comment>
<feature type="binding site" evidence="10">
    <location>
        <position position="93"/>
    </location>
    <ligand>
        <name>carbamoyl phosphate</name>
        <dbReference type="ChEBI" id="CHEBI:58228"/>
    </ligand>
</feature>
<dbReference type="NCBIfam" id="NF001986">
    <property type="entry name" value="PRK00779.1"/>
    <property type="match status" value="1"/>
</dbReference>
<evidence type="ECO:0000313" key="13">
    <source>
        <dbReference type="EMBL" id="OZU89350.1"/>
    </source>
</evidence>
<evidence type="ECO:0000313" key="14">
    <source>
        <dbReference type="Proteomes" id="UP000216498"/>
    </source>
</evidence>
<dbReference type="OrthoDB" id="9802587at2"/>
<keyword evidence="7 10" id="KW-0963">Cytoplasm</keyword>